<evidence type="ECO:0000313" key="1">
    <source>
        <dbReference type="EMBL" id="MFM9651744.1"/>
    </source>
</evidence>
<protein>
    <submittedName>
        <fullName evidence="1">Uncharacterized protein</fullName>
    </submittedName>
</protein>
<comment type="caution">
    <text evidence="1">The sequence shown here is derived from an EMBL/GenBank/DDBJ whole genome shotgun (WGS) entry which is preliminary data.</text>
</comment>
<dbReference type="EMBL" id="JBJVNE010000023">
    <property type="protein sequence ID" value="MFM9651744.1"/>
    <property type="molecule type" value="Genomic_DNA"/>
</dbReference>
<reference evidence="1 2" key="1">
    <citation type="submission" date="2024-12" db="EMBL/GenBank/DDBJ databases">
        <title>Forecasting of Potato common scab and diversities of Pathogenic streptomyces spp. in china.</title>
        <authorList>
            <person name="Handique U."/>
            <person name="Wu J."/>
        </authorList>
    </citation>
    <scope>NUCLEOTIDE SEQUENCE [LARGE SCALE GENOMIC DNA]</scope>
    <source>
        <strain evidence="1 2">ZRIMU1585</strain>
    </source>
</reference>
<name>A0ABW9ITE8_STRGJ</name>
<proteinExistence type="predicted"/>
<organism evidence="1 2">
    <name type="scientific">Streptomyces galilaeus</name>
    <dbReference type="NCBI Taxonomy" id="33899"/>
    <lineage>
        <taxon>Bacteria</taxon>
        <taxon>Bacillati</taxon>
        <taxon>Actinomycetota</taxon>
        <taxon>Actinomycetes</taxon>
        <taxon>Kitasatosporales</taxon>
        <taxon>Streptomycetaceae</taxon>
        <taxon>Streptomyces</taxon>
    </lineage>
</organism>
<gene>
    <name evidence="1" type="ORF">ACKI1S_37025</name>
</gene>
<sequence>MSASQAASKSLGRVMAVVTAAAVRDILTGHDANARFDAARLELLEGSHGALSATGRYWTVAGDERTFTHDLGDNDAGNALHDMNEWVAYLDDSNHHVWRPLCDELPDRDRRPAYALDLVKAAQLLTP</sequence>
<dbReference type="Proteomes" id="UP001631993">
    <property type="component" value="Unassembled WGS sequence"/>
</dbReference>
<evidence type="ECO:0000313" key="2">
    <source>
        <dbReference type="Proteomes" id="UP001631993"/>
    </source>
</evidence>
<dbReference type="RefSeq" id="WP_369276637.1">
    <property type="nucleotide sequence ID" value="NZ_JBJVMW010000027.1"/>
</dbReference>
<accession>A0ABW9ITE8</accession>
<keyword evidence="2" id="KW-1185">Reference proteome</keyword>